<feature type="transmembrane region" description="Helical" evidence="1">
    <location>
        <begin position="121"/>
        <end position="139"/>
    </location>
</feature>
<organism evidence="2 3">
    <name type="scientific">Candidatus Parvarchaeum acidophilus ARMAN-5</name>
    <dbReference type="NCBI Taxonomy" id="662762"/>
    <lineage>
        <taxon>Archaea</taxon>
        <taxon>Candidatus Parvarchaeota</taxon>
        <taxon>Candidatus Parvarchaeum</taxon>
    </lineage>
</organism>
<evidence type="ECO:0000313" key="2">
    <source>
        <dbReference type="EMBL" id="EFD93035.1"/>
    </source>
</evidence>
<sequence length="186" mass="21077">MGLESLLEQTKANKPKKGFKSYLYKVYYGIKNFYTTNLSVKFKLLYETAAMFSDRMLTFFGIKYQGGEEANPISSYLFKYFGIVPAEIGSYFILNVMLYVFSNKIHKKAGMDERELLGSAYLGIGGAESLVSLHNYLSLNNYSNFISNMTYTQALLPLSVIVAAPFLYNFIKNHYKKAEKGGKDAD</sequence>
<keyword evidence="1" id="KW-1133">Transmembrane helix</keyword>
<feature type="transmembrane region" description="Helical" evidence="1">
    <location>
        <begin position="80"/>
        <end position="101"/>
    </location>
</feature>
<evidence type="ECO:0000256" key="1">
    <source>
        <dbReference type="SAM" id="Phobius"/>
    </source>
</evidence>
<protein>
    <submittedName>
        <fullName evidence="2">Uncharacterized protein</fullName>
    </submittedName>
</protein>
<keyword evidence="1" id="KW-0472">Membrane</keyword>
<dbReference type="AlphaFoldDB" id="D6GUP5"/>
<evidence type="ECO:0000313" key="3">
    <source>
        <dbReference type="Proteomes" id="UP000009376"/>
    </source>
</evidence>
<feature type="transmembrane region" description="Helical" evidence="1">
    <location>
        <begin position="151"/>
        <end position="171"/>
    </location>
</feature>
<reference evidence="2 3" key="1">
    <citation type="journal article" date="2010" name="Proc. Natl. Acad. Sci. U.S.A.">
        <title>Enigmatic, ultrasmall, uncultivated Archaea.</title>
        <authorList>
            <person name="Baker B.J."/>
            <person name="Comolli L.R."/>
            <person name="Dick G.J."/>
            <person name="Hauser L.J."/>
            <person name="Hyatt D."/>
            <person name="Dill B.D."/>
            <person name="Land M.L."/>
            <person name="Verberkmoes N.C."/>
            <person name="Hettich R.L."/>
            <person name="Banfield J.F."/>
        </authorList>
    </citation>
    <scope>NUCLEOTIDE SEQUENCE [LARGE SCALE GENOMIC DNA]</scope>
</reference>
<keyword evidence="1" id="KW-0812">Transmembrane</keyword>
<dbReference type="EMBL" id="GG745547">
    <property type="protein sequence ID" value="EFD93035.1"/>
    <property type="molecule type" value="Genomic_DNA"/>
</dbReference>
<dbReference type="Proteomes" id="UP000009376">
    <property type="component" value="Unassembled WGS sequence"/>
</dbReference>
<gene>
    <name evidence="2" type="ORF">BJBARM5_0191</name>
</gene>
<name>D6GUP5_PARA5</name>
<proteinExistence type="predicted"/>
<accession>D6GUP5</accession>